<keyword evidence="3 6" id="KW-0812">Transmembrane</keyword>
<feature type="transmembrane region" description="Helical" evidence="6">
    <location>
        <begin position="305"/>
        <end position="330"/>
    </location>
</feature>
<sequence length="507" mass="54334">MSDSDQAIRDVVKGASVIYVGLFLELVIAFVAQVLAARYLSVSGFGGLTTGTALLNVGAIIGGLGLASGLVRYLPRVDDSEKRALTQFAFSVVAIASLPLGLLVSLNAEFVAATIFDDPTVEASIRVFGAAIPFAALLNVALSGLRGQSESARHAFVQNILHTSVRLVLIITAVTFSLGQFGFAAAYAIPYAISLVAAAYFLYRALPEVSESLDQDRRSDVFRYSLPFTITELSSFIYRSIDIFLVLRFLGSAAVGVYGVAYAAVGFMQMFSTAFNFIGTPMASRLEGEGDVSGMIKVYRSITRWLAIASVCAFFPLGVFSTEFISVIYGGEYAEGGLVLTILAIGYATSNVLNVHGSLLRALGKSKLLSFNSAAAAVSNVAFNIVLIPTLGIMGAAIATVVSFIIRDGMAAIQIHYYANRTPLSRATLIPVLISLPFVTLAVLMRPIIPVSFVFLVLISGIFSVAYVLVILSITGLSQYEIMILRSIEEKYEIDPRMLDILINRFS</sequence>
<dbReference type="GeneID" id="73289767"/>
<accession>A0A9E7NCR6</accession>
<protein>
    <submittedName>
        <fullName evidence="7">Oligosaccharide flippase family protein</fullName>
    </submittedName>
</protein>
<dbReference type="Proteomes" id="UP001056855">
    <property type="component" value="Chromosome"/>
</dbReference>
<gene>
    <name evidence="7" type="ORF">NGM29_06935</name>
</gene>
<organism evidence="7 8">
    <name type="scientific">Natronosalvus rutilus</name>
    <dbReference type="NCBI Taxonomy" id="2953753"/>
    <lineage>
        <taxon>Archaea</taxon>
        <taxon>Methanobacteriati</taxon>
        <taxon>Methanobacteriota</taxon>
        <taxon>Stenosarchaea group</taxon>
        <taxon>Halobacteria</taxon>
        <taxon>Halobacteriales</taxon>
        <taxon>Natrialbaceae</taxon>
        <taxon>Natronosalvus</taxon>
    </lineage>
</organism>
<comment type="subcellular location">
    <subcellularLocation>
        <location evidence="1">Cell membrane</location>
        <topology evidence="1">Multi-pass membrane protein</topology>
    </subcellularLocation>
</comment>
<dbReference type="EMBL" id="CP100355">
    <property type="protein sequence ID" value="UTF54981.1"/>
    <property type="molecule type" value="Genomic_DNA"/>
</dbReference>
<dbReference type="RefSeq" id="WP_254159722.1">
    <property type="nucleotide sequence ID" value="NZ_CP100355.1"/>
</dbReference>
<dbReference type="GO" id="GO:0005886">
    <property type="term" value="C:plasma membrane"/>
    <property type="evidence" value="ECO:0007669"/>
    <property type="project" value="UniProtKB-SubCell"/>
</dbReference>
<dbReference type="PANTHER" id="PTHR30250:SF11">
    <property type="entry name" value="O-ANTIGEN TRANSPORTER-RELATED"/>
    <property type="match status" value="1"/>
</dbReference>
<keyword evidence="4 6" id="KW-1133">Transmembrane helix</keyword>
<dbReference type="AlphaFoldDB" id="A0A9E7NCR6"/>
<evidence type="ECO:0000256" key="6">
    <source>
        <dbReference type="SAM" id="Phobius"/>
    </source>
</evidence>
<feature type="transmembrane region" description="Helical" evidence="6">
    <location>
        <begin position="85"/>
        <end position="105"/>
    </location>
</feature>
<keyword evidence="8" id="KW-1185">Reference proteome</keyword>
<dbReference type="InterPro" id="IPR050833">
    <property type="entry name" value="Poly_Biosynth_Transport"/>
</dbReference>
<feature type="transmembrane region" description="Helical" evidence="6">
    <location>
        <begin position="53"/>
        <end position="73"/>
    </location>
</feature>
<evidence type="ECO:0000256" key="4">
    <source>
        <dbReference type="ARBA" id="ARBA00022989"/>
    </source>
</evidence>
<evidence type="ECO:0000256" key="1">
    <source>
        <dbReference type="ARBA" id="ARBA00004651"/>
    </source>
</evidence>
<evidence type="ECO:0000313" key="7">
    <source>
        <dbReference type="EMBL" id="UTF54981.1"/>
    </source>
</evidence>
<proteinExistence type="predicted"/>
<keyword evidence="2" id="KW-1003">Cell membrane</keyword>
<feature type="transmembrane region" description="Helical" evidence="6">
    <location>
        <begin position="17"/>
        <end position="41"/>
    </location>
</feature>
<feature type="transmembrane region" description="Helical" evidence="6">
    <location>
        <begin position="451"/>
        <end position="477"/>
    </location>
</feature>
<dbReference type="Pfam" id="PF13440">
    <property type="entry name" value="Polysacc_synt_3"/>
    <property type="match status" value="1"/>
</dbReference>
<evidence type="ECO:0000256" key="5">
    <source>
        <dbReference type="ARBA" id="ARBA00023136"/>
    </source>
</evidence>
<feature type="transmembrane region" description="Helical" evidence="6">
    <location>
        <begin position="157"/>
        <end position="178"/>
    </location>
</feature>
<dbReference type="CDD" id="cd13128">
    <property type="entry name" value="MATE_Wzx_like"/>
    <property type="match status" value="1"/>
</dbReference>
<feature type="transmembrane region" description="Helical" evidence="6">
    <location>
        <begin position="336"/>
        <end position="356"/>
    </location>
</feature>
<feature type="transmembrane region" description="Helical" evidence="6">
    <location>
        <begin position="427"/>
        <end position="445"/>
    </location>
</feature>
<evidence type="ECO:0000313" key="8">
    <source>
        <dbReference type="Proteomes" id="UP001056855"/>
    </source>
</evidence>
<keyword evidence="5 6" id="KW-0472">Membrane</keyword>
<dbReference type="KEGG" id="sawl:NGM29_06935"/>
<dbReference type="PANTHER" id="PTHR30250">
    <property type="entry name" value="PST FAMILY PREDICTED COLANIC ACID TRANSPORTER"/>
    <property type="match status" value="1"/>
</dbReference>
<evidence type="ECO:0000256" key="2">
    <source>
        <dbReference type="ARBA" id="ARBA00022475"/>
    </source>
</evidence>
<name>A0A9E7NCR6_9EURY</name>
<evidence type="ECO:0000256" key="3">
    <source>
        <dbReference type="ARBA" id="ARBA00022692"/>
    </source>
</evidence>
<feature type="transmembrane region" description="Helical" evidence="6">
    <location>
        <begin position="125"/>
        <end position="145"/>
    </location>
</feature>
<reference evidence="7" key="1">
    <citation type="submission" date="2022-06" db="EMBL/GenBank/DDBJ databases">
        <title>Diverse halophilic archaea isolated from saline environments.</title>
        <authorList>
            <person name="Cui H.-L."/>
        </authorList>
    </citation>
    <scope>NUCLEOTIDE SEQUENCE</scope>
    <source>
        <strain evidence="7">WLHS1</strain>
    </source>
</reference>